<evidence type="ECO:0008006" key="3">
    <source>
        <dbReference type="Google" id="ProtNLM"/>
    </source>
</evidence>
<dbReference type="Proteomes" id="UP000823561">
    <property type="component" value="Chromosome 7"/>
</dbReference>
<protein>
    <recommendedName>
        <fullName evidence="3">Interferon-induced protein 44-like</fullName>
    </recommendedName>
</protein>
<dbReference type="Gene3D" id="3.40.50.300">
    <property type="entry name" value="P-loop containing nucleotide triphosphate hydrolases"/>
    <property type="match status" value="1"/>
</dbReference>
<dbReference type="AlphaFoldDB" id="A0AAV6GV19"/>
<accession>A0AAV6GV19</accession>
<reference evidence="1" key="1">
    <citation type="submission" date="2020-10" db="EMBL/GenBank/DDBJ databases">
        <title>Chromosome-scale genome assembly of the Allis shad, Alosa alosa.</title>
        <authorList>
            <person name="Margot Z."/>
            <person name="Christophe K."/>
            <person name="Cabau C."/>
            <person name="Louis A."/>
            <person name="Berthelot C."/>
            <person name="Parey E."/>
            <person name="Roest Crollius H."/>
            <person name="Montfort J."/>
            <person name="Robinson-Rechavi M."/>
            <person name="Bucao C."/>
            <person name="Bouchez O."/>
            <person name="Gislard M."/>
            <person name="Lluch J."/>
            <person name="Milhes M."/>
            <person name="Lampietro C."/>
            <person name="Lopez Roques C."/>
            <person name="Donnadieu C."/>
            <person name="Braasch I."/>
            <person name="Desvignes T."/>
            <person name="Postlethwait J."/>
            <person name="Bobe J."/>
            <person name="Guiguen Y."/>
        </authorList>
    </citation>
    <scope>NUCLEOTIDE SEQUENCE</scope>
    <source>
        <strain evidence="1">M-15738</strain>
        <tissue evidence="1">Blood</tissue>
    </source>
</reference>
<dbReference type="PANTHER" id="PTHR14241:SF1">
    <property type="entry name" value="INTERFERON-INDUCED PROTEIN 44-RELATED"/>
    <property type="match status" value="1"/>
</dbReference>
<organism evidence="1 2">
    <name type="scientific">Alosa alosa</name>
    <name type="common">allis shad</name>
    <dbReference type="NCBI Taxonomy" id="278164"/>
    <lineage>
        <taxon>Eukaryota</taxon>
        <taxon>Metazoa</taxon>
        <taxon>Chordata</taxon>
        <taxon>Craniata</taxon>
        <taxon>Vertebrata</taxon>
        <taxon>Euteleostomi</taxon>
        <taxon>Actinopterygii</taxon>
        <taxon>Neopterygii</taxon>
        <taxon>Teleostei</taxon>
        <taxon>Clupei</taxon>
        <taxon>Clupeiformes</taxon>
        <taxon>Clupeoidei</taxon>
        <taxon>Clupeidae</taxon>
        <taxon>Alosa</taxon>
    </lineage>
</organism>
<dbReference type="PANTHER" id="PTHR14241">
    <property type="entry name" value="INTERFERON-INDUCED PROTEIN 44"/>
    <property type="match status" value="1"/>
</dbReference>
<name>A0AAV6GV19_9TELE</name>
<evidence type="ECO:0000313" key="2">
    <source>
        <dbReference type="Proteomes" id="UP000823561"/>
    </source>
</evidence>
<dbReference type="SUPFAM" id="SSF52540">
    <property type="entry name" value="P-loop containing nucleoside triphosphate hydrolases"/>
    <property type="match status" value="1"/>
</dbReference>
<gene>
    <name evidence="1" type="ORF">AALO_G00090890</name>
</gene>
<comment type="caution">
    <text evidence="1">The sequence shown here is derived from an EMBL/GenBank/DDBJ whole genome shotgun (WGS) entry which is preliminary data.</text>
</comment>
<dbReference type="EMBL" id="JADWDJ010000007">
    <property type="protein sequence ID" value="KAG5277742.1"/>
    <property type="molecule type" value="Genomic_DNA"/>
</dbReference>
<dbReference type="InterPro" id="IPR027417">
    <property type="entry name" value="P-loop_NTPase"/>
</dbReference>
<evidence type="ECO:0000313" key="1">
    <source>
        <dbReference type="EMBL" id="KAG5277742.1"/>
    </source>
</evidence>
<keyword evidence="2" id="KW-1185">Reference proteome</keyword>
<sequence>METDWCEINWGKNNEMKKNLRKLQLKNPAVEHLHILVIGPVGSGKSSFVQSVKSIFKNRMVNTACTVAAGDRCFTHAFTTNQFEDERGSILPFVISDVMGLGKDSGVQASDIINSLSGHIKEGYTFNPVRPCSEKDTGYNSCPTVNDKVHCLVFILPIDSVTGSGHLDNNLIGMMQNIRQNACDLSEKLTR</sequence>
<proteinExistence type="predicted"/>
<dbReference type="GO" id="GO:0006955">
    <property type="term" value="P:immune response"/>
    <property type="evidence" value="ECO:0007669"/>
    <property type="project" value="TreeGrafter"/>
</dbReference>